<evidence type="ECO:0000313" key="4">
    <source>
        <dbReference type="Proteomes" id="UP000037923"/>
    </source>
</evidence>
<keyword evidence="4" id="KW-1185">Reference proteome</keyword>
<feature type="compositionally biased region" description="Low complexity" evidence="1">
    <location>
        <begin position="263"/>
        <end position="287"/>
    </location>
</feature>
<dbReference type="GeneID" id="26909569"/>
<dbReference type="InterPro" id="IPR001623">
    <property type="entry name" value="DnaJ_domain"/>
</dbReference>
<dbReference type="Proteomes" id="UP000037923">
    <property type="component" value="Unassembled WGS sequence"/>
</dbReference>
<dbReference type="EMBL" id="LGTL01000030">
    <property type="protein sequence ID" value="KPA74289.1"/>
    <property type="molecule type" value="Genomic_DNA"/>
</dbReference>
<evidence type="ECO:0000313" key="3">
    <source>
        <dbReference type="EMBL" id="KPA74290.1"/>
    </source>
</evidence>
<feature type="compositionally biased region" description="Basic and acidic residues" evidence="1">
    <location>
        <begin position="119"/>
        <end position="129"/>
    </location>
</feature>
<reference evidence="3 4" key="1">
    <citation type="submission" date="2015-07" db="EMBL/GenBank/DDBJ databases">
        <title>High-quality genome of monoxenous trypanosomatid Leptomonas pyrrhocoris.</title>
        <authorList>
            <person name="Flegontov P."/>
            <person name="Butenko A."/>
            <person name="Firsov S."/>
            <person name="Vlcek C."/>
            <person name="Logacheva M.D."/>
            <person name="Field M."/>
            <person name="Filatov D."/>
            <person name="Flegontova O."/>
            <person name="Gerasimov E."/>
            <person name="Jackson A.P."/>
            <person name="Kelly S."/>
            <person name="Opperdoes F."/>
            <person name="O'Reilly A."/>
            <person name="Votypka J."/>
            <person name="Yurchenko V."/>
            <person name="Lukes J."/>
        </authorList>
    </citation>
    <scope>NUCLEOTIDE SEQUENCE [LARGE SCALE GENOMIC DNA]</scope>
    <source>
        <strain evidence="3">H10</strain>
    </source>
</reference>
<dbReference type="OMA" id="PPWRVYE"/>
<feature type="compositionally biased region" description="Low complexity" evidence="1">
    <location>
        <begin position="96"/>
        <end position="118"/>
    </location>
</feature>
<dbReference type="SUPFAM" id="SSF46565">
    <property type="entry name" value="Chaperone J-domain"/>
    <property type="match status" value="1"/>
</dbReference>
<dbReference type="AlphaFoldDB" id="A0A0M9FR01"/>
<dbReference type="EMBL" id="LGTL01000030">
    <property type="protein sequence ID" value="KPA74290.1"/>
    <property type="molecule type" value="Genomic_DNA"/>
</dbReference>
<feature type="transmembrane region" description="Helical" evidence="2">
    <location>
        <begin position="399"/>
        <end position="419"/>
    </location>
</feature>
<keyword evidence="2" id="KW-1133">Transmembrane helix</keyword>
<dbReference type="RefSeq" id="XP_015652729.1">
    <property type="nucleotide sequence ID" value="XM_015808678.1"/>
</dbReference>
<dbReference type="OrthoDB" id="273898at2759"/>
<sequence length="442" mass="48206">MRRQRAFFHTQLTRPAATLRCAYRTFGDAAVTAAELRAALRTLNLRDDCTEAEVKRAFQAFAILHHPDMNVAAASSSSLSDGSAAAVADTDEGSGAASSTTKTSSTPPSAAAAATAADASRRTAAESAEMMHRGTEAYHLLRQVPFEVRQRILREGRHGGSSGGDGRFRGPFRDFQFTEEEYAKAQRVYQGDRNRRRQRRRNGSSGEDGDDTDDFFDLRTEEGRRRAARFQEVTSHIAEMRRRGRRDDLPPWRVRDGADSTAAAFNAASSSSSSSSTASGASAGQKQGRARQRRGGNGKEGEGGSRPRQSHSPGTGPRNPNRLGLHFFNSAVSNLNNVRDLYRSRPGFAGMDGSSYDNPNSASRVAAELAANPHLRQYILMKHRAQEKAIVDRAVRQPLLLFLILVCGIVLVLTGVKVARSSSARARQDEAIRERDEERGGA</sequence>
<evidence type="ECO:0000256" key="2">
    <source>
        <dbReference type="SAM" id="Phobius"/>
    </source>
</evidence>
<feature type="region of interest" description="Disordered" evidence="1">
    <location>
        <begin position="84"/>
        <end position="129"/>
    </location>
</feature>
<feature type="region of interest" description="Disordered" evidence="1">
    <location>
        <begin position="185"/>
        <end position="216"/>
    </location>
</feature>
<feature type="region of interest" description="Disordered" evidence="1">
    <location>
        <begin position="263"/>
        <end position="325"/>
    </location>
</feature>
<evidence type="ECO:0000256" key="1">
    <source>
        <dbReference type="SAM" id="MobiDB-lite"/>
    </source>
</evidence>
<dbReference type="CDD" id="cd06257">
    <property type="entry name" value="DnaJ"/>
    <property type="match status" value="1"/>
</dbReference>
<dbReference type="InterPro" id="IPR036869">
    <property type="entry name" value="J_dom_sf"/>
</dbReference>
<keyword evidence="2" id="KW-0472">Membrane</keyword>
<dbReference type="Gene3D" id="1.10.287.110">
    <property type="entry name" value="DnaJ domain"/>
    <property type="match status" value="1"/>
</dbReference>
<dbReference type="VEuPathDB" id="TriTrypDB:LpyrH10_30_0470"/>
<evidence type="ECO:0008006" key="5">
    <source>
        <dbReference type="Google" id="ProtNLM"/>
    </source>
</evidence>
<keyword evidence="2" id="KW-0812">Transmembrane</keyword>
<proteinExistence type="predicted"/>
<dbReference type="RefSeq" id="XP_015652728.1">
    <property type="nucleotide sequence ID" value="XM_015808677.1"/>
</dbReference>
<comment type="caution">
    <text evidence="3">The sequence shown here is derived from an EMBL/GenBank/DDBJ whole genome shotgun (WGS) entry which is preliminary data.</text>
</comment>
<gene>
    <name evidence="3" type="ORF">ABB37_09286</name>
</gene>
<name>A0A0M9FR01_LEPPY</name>
<accession>A0A0M9FR01</accession>
<organism evidence="3 4">
    <name type="scientific">Leptomonas pyrrhocoris</name>
    <name type="common">Firebug parasite</name>
    <dbReference type="NCBI Taxonomy" id="157538"/>
    <lineage>
        <taxon>Eukaryota</taxon>
        <taxon>Discoba</taxon>
        <taxon>Euglenozoa</taxon>
        <taxon>Kinetoplastea</taxon>
        <taxon>Metakinetoplastina</taxon>
        <taxon>Trypanosomatida</taxon>
        <taxon>Trypanosomatidae</taxon>
        <taxon>Leishmaniinae</taxon>
        <taxon>Leptomonas</taxon>
    </lineage>
</organism>
<protein>
    <recommendedName>
        <fullName evidence="5">J domain-containing protein</fullName>
    </recommendedName>
</protein>